<gene>
    <name evidence="1" type="ORF">SHK19_00225</name>
</gene>
<name>A0ABZ0ZSN7_9ACTN</name>
<sequence>MTRTPNKGSIVATILAGAALTVAVIGGGAAVAGGHARDSIASRHIKDGAVRSVDIANNAVTGAKVDEDTLDTVQLAEAAKVADSALEAGTADAAHRVLGMSRAMMRADGSLIDQEGGSIIDSEQTETPGRYLVTFVGPHLGCLVIPSVTHSGTEPVAGSASVWRKGPVQETFGRFVVVETHAPDGDGVPDPLPFGLLIVC</sequence>
<dbReference type="Proteomes" id="UP001327225">
    <property type="component" value="Chromosome"/>
</dbReference>
<protein>
    <submittedName>
        <fullName evidence="1">Uncharacterized protein</fullName>
    </submittedName>
</protein>
<proteinExistence type="predicted"/>
<keyword evidence="2" id="KW-1185">Reference proteome</keyword>
<reference evidence="2" key="1">
    <citation type="submission" date="2023-12" db="EMBL/GenBank/DDBJ databases">
        <title>Novel species in genus Nocardioides.</title>
        <authorList>
            <person name="Zhou H."/>
        </authorList>
    </citation>
    <scope>NUCLEOTIDE SEQUENCE [LARGE SCALE GENOMIC DNA]</scope>
    <source>
        <strain evidence="2">HM61</strain>
    </source>
</reference>
<organism evidence="1 2">
    <name type="scientific">Nocardioides bizhenqiangii</name>
    <dbReference type="NCBI Taxonomy" id="3095076"/>
    <lineage>
        <taxon>Bacteria</taxon>
        <taxon>Bacillati</taxon>
        <taxon>Actinomycetota</taxon>
        <taxon>Actinomycetes</taxon>
        <taxon>Propionibacteriales</taxon>
        <taxon>Nocardioidaceae</taxon>
        <taxon>Nocardioides</taxon>
    </lineage>
</organism>
<dbReference type="EMBL" id="CP141059">
    <property type="protein sequence ID" value="WQQ26672.1"/>
    <property type="molecule type" value="Genomic_DNA"/>
</dbReference>
<accession>A0ABZ0ZSN7</accession>
<dbReference type="RefSeq" id="WP_322937517.1">
    <property type="nucleotide sequence ID" value="NZ_CP141059.1"/>
</dbReference>
<evidence type="ECO:0000313" key="2">
    <source>
        <dbReference type="Proteomes" id="UP001327225"/>
    </source>
</evidence>
<evidence type="ECO:0000313" key="1">
    <source>
        <dbReference type="EMBL" id="WQQ26672.1"/>
    </source>
</evidence>